<keyword evidence="3" id="KW-1003">Cell membrane</keyword>
<evidence type="ECO:0000256" key="5">
    <source>
        <dbReference type="ARBA" id="ARBA00023136"/>
    </source>
</evidence>
<keyword evidence="7" id="KW-0449">Lipoprotein</keyword>
<organism evidence="9 10">
    <name type="scientific">Paenibacillus solanacearum</name>
    <dbReference type="NCBI Taxonomy" id="2048548"/>
    <lineage>
        <taxon>Bacteria</taxon>
        <taxon>Bacillati</taxon>
        <taxon>Bacillota</taxon>
        <taxon>Bacilli</taxon>
        <taxon>Bacillales</taxon>
        <taxon>Paenibacillaceae</taxon>
        <taxon>Paenibacillus</taxon>
    </lineage>
</organism>
<evidence type="ECO:0000313" key="10">
    <source>
        <dbReference type="Proteomes" id="UP000693672"/>
    </source>
</evidence>
<evidence type="ECO:0000313" key="9">
    <source>
        <dbReference type="EMBL" id="CAG7647981.1"/>
    </source>
</evidence>
<dbReference type="Proteomes" id="UP000693672">
    <property type="component" value="Unassembled WGS sequence"/>
</dbReference>
<evidence type="ECO:0000256" key="3">
    <source>
        <dbReference type="ARBA" id="ARBA00022475"/>
    </source>
</evidence>
<name>A0A916K695_9BACL</name>
<feature type="chain" id="PRO_5037760233" description="Extracellular solute-binding protein" evidence="8">
    <location>
        <begin position="27"/>
        <end position="442"/>
    </location>
</feature>
<comment type="caution">
    <text evidence="9">The sequence shown here is derived from an EMBL/GenBank/DDBJ whole genome shotgun (WGS) entry which is preliminary data.</text>
</comment>
<dbReference type="EMBL" id="CAJVAS010000040">
    <property type="protein sequence ID" value="CAG7647981.1"/>
    <property type="molecule type" value="Genomic_DNA"/>
</dbReference>
<evidence type="ECO:0000256" key="2">
    <source>
        <dbReference type="ARBA" id="ARBA00022448"/>
    </source>
</evidence>
<keyword evidence="6" id="KW-0564">Palmitate</keyword>
<accession>A0A916K695</accession>
<keyword evidence="4 8" id="KW-0732">Signal</keyword>
<dbReference type="PANTHER" id="PTHR43649">
    <property type="entry name" value="ARABINOSE-BINDING PROTEIN-RELATED"/>
    <property type="match status" value="1"/>
</dbReference>
<evidence type="ECO:0000256" key="8">
    <source>
        <dbReference type="SAM" id="SignalP"/>
    </source>
</evidence>
<evidence type="ECO:0000256" key="6">
    <source>
        <dbReference type="ARBA" id="ARBA00023139"/>
    </source>
</evidence>
<sequence>MSTLNKTTVVMLVPSLLAVLAGCSGADKPDQPKAQQTDTAVASNTAVPEPVTLKFLLSGGKLTDIEYERYFVNFLKEKLPYVTLERLQGTAGDIVASGVIPDIVYTDTDFYMPLKQLNLPFDMTDLIKKSNLDLGAFVPETVEAVRKLDPDKKMTGVPFNRNVGALFYNKELFDKFGIAYPKDSMTWDEVLELSRKMTREQDGVSYIGWEPGFPDVIASPYTLPYVDPKTNKAVIDDPVYKKVFELMKQVYEQPGFVGPNNKWNYGPDGFMKDRNVAMITEWMVKMVDDLITGEEKGIGPKWDLVTIPNFPDKAGMGRHGVTHMLFVSQQSKNKEQAMEVIKALTSREAQALQSAYGRITVLNDPDIVKQFGSQRPGLQGKNTAAIFKFKSSPISVPNLYDKDIQPIIRAIRPEIAINKKDVNTALREAQEKADKKLAELMK</sequence>
<evidence type="ECO:0008006" key="11">
    <source>
        <dbReference type="Google" id="ProtNLM"/>
    </source>
</evidence>
<dbReference type="Pfam" id="PF01547">
    <property type="entry name" value="SBP_bac_1"/>
    <property type="match status" value="1"/>
</dbReference>
<dbReference type="PROSITE" id="PS01037">
    <property type="entry name" value="SBP_BACTERIAL_1"/>
    <property type="match status" value="1"/>
</dbReference>
<dbReference type="GO" id="GO:0055085">
    <property type="term" value="P:transmembrane transport"/>
    <property type="evidence" value="ECO:0007669"/>
    <property type="project" value="InterPro"/>
</dbReference>
<dbReference type="InterPro" id="IPR050490">
    <property type="entry name" value="Bact_solute-bd_prot1"/>
</dbReference>
<dbReference type="InterPro" id="IPR006061">
    <property type="entry name" value="SBP_1_CS"/>
</dbReference>
<keyword evidence="5" id="KW-0472">Membrane</keyword>
<dbReference type="AlphaFoldDB" id="A0A916K695"/>
<keyword evidence="2" id="KW-0813">Transport</keyword>
<dbReference type="PROSITE" id="PS51257">
    <property type="entry name" value="PROKAR_LIPOPROTEIN"/>
    <property type="match status" value="1"/>
</dbReference>
<dbReference type="RefSeq" id="WP_218095213.1">
    <property type="nucleotide sequence ID" value="NZ_CAJVAS010000040.1"/>
</dbReference>
<keyword evidence="10" id="KW-1185">Reference proteome</keyword>
<evidence type="ECO:0000256" key="4">
    <source>
        <dbReference type="ARBA" id="ARBA00022729"/>
    </source>
</evidence>
<comment type="similarity">
    <text evidence="1">Belongs to the bacterial solute-binding protein 1 family.</text>
</comment>
<feature type="signal peptide" evidence="8">
    <location>
        <begin position="1"/>
        <end position="26"/>
    </location>
</feature>
<evidence type="ECO:0000256" key="7">
    <source>
        <dbReference type="ARBA" id="ARBA00023288"/>
    </source>
</evidence>
<dbReference type="InterPro" id="IPR006059">
    <property type="entry name" value="SBP"/>
</dbReference>
<evidence type="ECO:0000256" key="1">
    <source>
        <dbReference type="ARBA" id="ARBA00008520"/>
    </source>
</evidence>
<gene>
    <name evidence="9" type="ORF">PAESOLCIP111_05499</name>
</gene>
<proteinExistence type="inferred from homology"/>
<reference evidence="9" key="1">
    <citation type="submission" date="2021-06" db="EMBL/GenBank/DDBJ databases">
        <authorList>
            <person name="Criscuolo A."/>
        </authorList>
    </citation>
    <scope>NUCLEOTIDE SEQUENCE</scope>
    <source>
        <strain evidence="9">CIP111600</strain>
    </source>
</reference>
<dbReference type="PANTHER" id="PTHR43649:SF33">
    <property type="entry name" value="POLYGALACTURONAN_RHAMNOGALACTURONAN-BINDING PROTEIN YTCQ"/>
    <property type="match status" value="1"/>
</dbReference>
<protein>
    <recommendedName>
        <fullName evidence="11">Extracellular solute-binding protein</fullName>
    </recommendedName>
</protein>